<dbReference type="Proteomes" id="UP000054481">
    <property type="component" value="Unassembled WGS sequence"/>
</dbReference>
<evidence type="ECO:0008006" key="8">
    <source>
        <dbReference type="Google" id="ProtNLM"/>
    </source>
</evidence>
<dbReference type="EMBL" id="KQ030629">
    <property type="protein sequence ID" value="KJZ70385.1"/>
    <property type="molecule type" value="Genomic_DNA"/>
</dbReference>
<dbReference type="GO" id="GO:0003735">
    <property type="term" value="F:structural constituent of ribosome"/>
    <property type="evidence" value="ECO:0007669"/>
    <property type="project" value="InterPro"/>
</dbReference>
<evidence type="ECO:0000256" key="4">
    <source>
        <dbReference type="SAM" id="Coils"/>
    </source>
</evidence>
<dbReference type="CDD" id="cd06089">
    <property type="entry name" value="KOW_RPL26"/>
    <property type="match status" value="1"/>
</dbReference>
<keyword evidence="3" id="KW-0687">Ribonucleoprotein</keyword>
<feature type="coiled-coil region" evidence="4">
    <location>
        <begin position="287"/>
        <end position="314"/>
    </location>
</feature>
<name>A0A0F7ZKB4_9HYPO</name>
<keyword evidence="4" id="KW-0175">Coiled coil</keyword>
<dbReference type="OrthoDB" id="359154at2759"/>
<feature type="region of interest" description="Disordered" evidence="5">
    <location>
        <begin position="360"/>
        <end position="380"/>
    </location>
</feature>
<accession>A0A0F7ZKB4</accession>
<dbReference type="GO" id="GO:0003723">
    <property type="term" value="F:RNA binding"/>
    <property type="evidence" value="ECO:0007669"/>
    <property type="project" value="InterPro"/>
</dbReference>
<evidence type="ECO:0000256" key="2">
    <source>
        <dbReference type="ARBA" id="ARBA00022980"/>
    </source>
</evidence>
<dbReference type="InterPro" id="IPR008991">
    <property type="entry name" value="Translation_prot_SH3-like_sf"/>
</dbReference>
<dbReference type="InterPro" id="IPR041988">
    <property type="entry name" value="Ribosomal_uL24_KOW"/>
</dbReference>
<evidence type="ECO:0000256" key="1">
    <source>
        <dbReference type="ARBA" id="ARBA00010618"/>
    </source>
</evidence>
<dbReference type="GO" id="GO:1990904">
    <property type="term" value="C:ribonucleoprotein complex"/>
    <property type="evidence" value="ECO:0007669"/>
    <property type="project" value="UniProtKB-KW"/>
</dbReference>
<feature type="region of interest" description="Disordered" evidence="5">
    <location>
        <begin position="1"/>
        <end position="26"/>
    </location>
</feature>
<comment type="similarity">
    <text evidence="1">Belongs to the universal ribosomal protein uL24 family.</text>
</comment>
<evidence type="ECO:0000256" key="3">
    <source>
        <dbReference type="ARBA" id="ARBA00023274"/>
    </source>
</evidence>
<dbReference type="SUPFAM" id="SSF50104">
    <property type="entry name" value="Translation proteins SH3-like domain"/>
    <property type="match status" value="1"/>
</dbReference>
<reference evidence="6 7" key="1">
    <citation type="journal article" date="2014" name="Genome Biol. Evol.">
        <title>Comparative genomics and transcriptomics analyses reveal divergent lifestyle features of nematode endoparasitic fungus Hirsutella minnesotensis.</title>
        <authorList>
            <person name="Lai Y."/>
            <person name="Liu K."/>
            <person name="Zhang X."/>
            <person name="Zhang X."/>
            <person name="Li K."/>
            <person name="Wang N."/>
            <person name="Shu C."/>
            <person name="Wu Y."/>
            <person name="Wang C."/>
            <person name="Bushley K.E."/>
            <person name="Xiang M."/>
            <person name="Liu X."/>
        </authorList>
    </citation>
    <scope>NUCLEOTIDE SEQUENCE [LARGE SCALE GENOMIC DNA]</scope>
    <source>
        <strain evidence="6 7">3608</strain>
    </source>
</reference>
<dbReference type="InterPro" id="IPR003256">
    <property type="entry name" value="Ribosomal_uL24"/>
</dbReference>
<organism evidence="6 7">
    <name type="scientific">Hirsutella minnesotensis 3608</name>
    <dbReference type="NCBI Taxonomy" id="1043627"/>
    <lineage>
        <taxon>Eukaryota</taxon>
        <taxon>Fungi</taxon>
        <taxon>Dikarya</taxon>
        <taxon>Ascomycota</taxon>
        <taxon>Pezizomycotina</taxon>
        <taxon>Sordariomycetes</taxon>
        <taxon>Hypocreomycetidae</taxon>
        <taxon>Hypocreales</taxon>
        <taxon>Ophiocordycipitaceae</taxon>
        <taxon>Hirsutella</taxon>
    </lineage>
</organism>
<dbReference type="Pfam" id="PF22682">
    <property type="entry name" value="Ribosomal_uL24m-like"/>
    <property type="match status" value="1"/>
</dbReference>
<dbReference type="PANTHER" id="PTHR12903">
    <property type="entry name" value="MITOCHONDRIAL RIBOSOMAL PROTEIN L24"/>
    <property type="match status" value="1"/>
</dbReference>
<evidence type="ECO:0000313" key="7">
    <source>
        <dbReference type="Proteomes" id="UP000054481"/>
    </source>
</evidence>
<evidence type="ECO:0000313" key="6">
    <source>
        <dbReference type="EMBL" id="KJZ70385.1"/>
    </source>
</evidence>
<sequence length="380" mass="42970">MQKLAKRTSQAQRQAARRLRQGMEAQTKIDRKRNAYALRDAMGEIRQSIKDARRARLEDWELGPLAPKRDLGFNNYGLVSQQSVRIDWHQSGRNRVPPKILEQRCAWAGGVKQLNLAAGDRVVILDSHDKGKIDRVEEVNPANGTVRLEKFHRALCTGVFGNGHSSQAMPLSIASIRLVYPICNPETGITRDVVINQLKAVPPNMKSDNMTLERWDYGKKWDRLVPGINVIIPWPEVKPPQHETMAADTTRTVVEERSFFYSLLAPPMPEPIIDELRNKYSRFRTRHEAWYLERKAVEQAAKEARRESVQLMQTPLQEFHEMRKALREAQGEPQLTDDMLEKIGEVMAKNKPTALAKVAGSEVVAEDAAAAAPPQPPAGQ</sequence>
<dbReference type="GO" id="GO:0005840">
    <property type="term" value="C:ribosome"/>
    <property type="evidence" value="ECO:0007669"/>
    <property type="project" value="UniProtKB-KW"/>
</dbReference>
<dbReference type="GO" id="GO:0006412">
    <property type="term" value="P:translation"/>
    <property type="evidence" value="ECO:0007669"/>
    <property type="project" value="InterPro"/>
</dbReference>
<keyword evidence="7" id="KW-1185">Reference proteome</keyword>
<gene>
    <name evidence="6" type="ORF">HIM_10229</name>
</gene>
<dbReference type="AlphaFoldDB" id="A0A0F7ZKB4"/>
<keyword evidence="2" id="KW-0689">Ribosomal protein</keyword>
<evidence type="ECO:0000256" key="5">
    <source>
        <dbReference type="SAM" id="MobiDB-lite"/>
    </source>
</evidence>
<proteinExistence type="inferred from homology"/>
<protein>
    <recommendedName>
        <fullName evidence="8">KOW domain-containing protein</fullName>
    </recommendedName>
</protein>